<evidence type="ECO:0000256" key="1">
    <source>
        <dbReference type="SAM" id="MobiDB-lite"/>
    </source>
</evidence>
<gene>
    <name evidence="2" type="ORF">mMyoMyo1_009221</name>
</gene>
<sequence length="147" mass="16050">MVDVTVRQRGAGGGGAGGGKASLDRRLLNPVWSYGWVCGRESDTPDPVLPTWRWHSHGAPMMPRLCVPHMTPSYSVLFWRISNVRKPCKALKQGGPSCWLQPLLLSEPPRTPLCPSRLAVDCAASAVWVLRGVSWGVWGMAFPAPPH</sequence>
<dbReference type="EMBL" id="JABWUV010000017">
    <property type="protein sequence ID" value="KAF6296119.1"/>
    <property type="molecule type" value="Genomic_DNA"/>
</dbReference>
<dbReference type="Proteomes" id="UP000527355">
    <property type="component" value="Unassembled WGS sequence"/>
</dbReference>
<protein>
    <submittedName>
        <fullName evidence="2">Uncharacterized protein</fullName>
    </submittedName>
</protein>
<dbReference type="AlphaFoldDB" id="A0A7J7T5Y4"/>
<evidence type="ECO:0000313" key="3">
    <source>
        <dbReference type="Proteomes" id="UP000527355"/>
    </source>
</evidence>
<reference evidence="2 3" key="1">
    <citation type="journal article" date="2020" name="Nature">
        <title>Six reference-quality genomes reveal evolution of bat adaptations.</title>
        <authorList>
            <person name="Jebb D."/>
            <person name="Huang Z."/>
            <person name="Pippel M."/>
            <person name="Hughes G.M."/>
            <person name="Lavrichenko K."/>
            <person name="Devanna P."/>
            <person name="Winkler S."/>
            <person name="Jermiin L.S."/>
            <person name="Skirmuntt E.C."/>
            <person name="Katzourakis A."/>
            <person name="Burkitt-Gray L."/>
            <person name="Ray D.A."/>
            <person name="Sullivan K.A.M."/>
            <person name="Roscito J.G."/>
            <person name="Kirilenko B.M."/>
            <person name="Davalos L.M."/>
            <person name="Corthals A.P."/>
            <person name="Power M.L."/>
            <person name="Jones G."/>
            <person name="Ransome R.D."/>
            <person name="Dechmann D.K.N."/>
            <person name="Locatelli A.G."/>
            <person name="Puechmaille S.J."/>
            <person name="Fedrigo O."/>
            <person name="Jarvis E.D."/>
            <person name="Hiller M."/>
            <person name="Vernes S.C."/>
            <person name="Myers E.W."/>
            <person name="Teeling E.C."/>
        </authorList>
    </citation>
    <scope>NUCLEOTIDE SEQUENCE [LARGE SCALE GENOMIC DNA]</scope>
    <source>
        <strain evidence="2">MMyoMyo1</strain>
        <tissue evidence="2">Flight muscle</tissue>
    </source>
</reference>
<evidence type="ECO:0000313" key="2">
    <source>
        <dbReference type="EMBL" id="KAF6296119.1"/>
    </source>
</evidence>
<name>A0A7J7T5Y4_MYOMY</name>
<accession>A0A7J7T5Y4</accession>
<comment type="caution">
    <text evidence="2">The sequence shown here is derived from an EMBL/GenBank/DDBJ whole genome shotgun (WGS) entry which is preliminary data.</text>
</comment>
<feature type="region of interest" description="Disordered" evidence="1">
    <location>
        <begin position="1"/>
        <end position="21"/>
    </location>
</feature>
<proteinExistence type="predicted"/>
<organism evidence="2 3">
    <name type="scientific">Myotis myotis</name>
    <name type="common">Greater mouse-eared bat</name>
    <name type="synonym">Vespertilio myotis</name>
    <dbReference type="NCBI Taxonomy" id="51298"/>
    <lineage>
        <taxon>Eukaryota</taxon>
        <taxon>Metazoa</taxon>
        <taxon>Chordata</taxon>
        <taxon>Craniata</taxon>
        <taxon>Vertebrata</taxon>
        <taxon>Euteleostomi</taxon>
        <taxon>Mammalia</taxon>
        <taxon>Eutheria</taxon>
        <taxon>Laurasiatheria</taxon>
        <taxon>Chiroptera</taxon>
        <taxon>Yangochiroptera</taxon>
        <taxon>Vespertilionidae</taxon>
        <taxon>Myotis</taxon>
    </lineage>
</organism>
<keyword evidence="3" id="KW-1185">Reference proteome</keyword>
<feature type="compositionally biased region" description="Gly residues" evidence="1">
    <location>
        <begin position="10"/>
        <end position="20"/>
    </location>
</feature>